<dbReference type="PANTHER" id="PTHR35527">
    <property type="entry name" value="CHOLOYLGLYCINE HYDROLASE"/>
    <property type="match status" value="1"/>
</dbReference>
<evidence type="ECO:0000256" key="6">
    <source>
        <dbReference type="ARBA" id="ARBA00044804"/>
    </source>
</evidence>
<evidence type="ECO:0000259" key="10">
    <source>
        <dbReference type="Pfam" id="PF02275"/>
    </source>
</evidence>
<evidence type="ECO:0000256" key="7">
    <source>
        <dbReference type="ARBA" id="ARBA00044806"/>
    </source>
</evidence>
<evidence type="ECO:0000256" key="1">
    <source>
        <dbReference type="ARBA" id="ARBA00004860"/>
    </source>
</evidence>
<evidence type="ECO:0000256" key="9">
    <source>
        <dbReference type="ARBA" id="ARBA00048897"/>
    </source>
</evidence>
<comment type="catalytic activity">
    <reaction evidence="8">
        <text>cholate + taurine = taurocholate + H2O</text>
        <dbReference type="Rhea" id="RHEA:47108"/>
        <dbReference type="ChEBI" id="CHEBI:15377"/>
        <dbReference type="ChEBI" id="CHEBI:29747"/>
        <dbReference type="ChEBI" id="CHEBI:36257"/>
        <dbReference type="ChEBI" id="CHEBI:507393"/>
    </reaction>
    <physiologicalReaction direction="right-to-left" evidence="8">
        <dbReference type="Rhea" id="RHEA:47110"/>
    </physiologicalReaction>
</comment>
<accession>A0A7X9RJL6</accession>
<dbReference type="InterPro" id="IPR029132">
    <property type="entry name" value="CBAH/NAAA_C"/>
</dbReference>
<dbReference type="SUPFAM" id="SSF56235">
    <property type="entry name" value="N-terminal nucleophile aminohydrolases (Ntn hydrolases)"/>
    <property type="match status" value="1"/>
</dbReference>
<protein>
    <recommendedName>
        <fullName evidence="5">choloylglycine hydrolase</fullName>
        <ecNumber evidence="5">3.5.1.24</ecNumber>
    </recommendedName>
    <alternativeName>
        <fullName evidence="6">Bile salt hydrolase</fullName>
    </alternativeName>
    <alternativeName>
        <fullName evidence="7">Choloylglycine hydrolase</fullName>
    </alternativeName>
</protein>
<dbReference type="AlphaFoldDB" id="A0A7X9RJL6"/>
<dbReference type="InterPro" id="IPR047711">
    <property type="entry name" value="CBAH"/>
</dbReference>
<sequence length="325" mass="36659">MCTSITYTTKDHYFGRNFDYELSYGEQVVVTPRNYVFEFCKEAPLSNHYAIIGVATVVNDYPLYYDATNEKGLSIAGLNFAGLADYKPYVEGKENITPFELIPWLLGRCANVSQARELLDRMNLVKINFSPELPLADLHWMLSDQNESIVIECVKEGLKIYDNPIGVLTNNPEFKQQVFQLNNYRSLSTKTPADTFAKGLNLDVYSRGMGGLGLPGDLSSSSRFIKATFTKWNSVSGESEAESVGQFFHILGAVEQQMGLCDVGDEKYEHTIYSSCCNMDKGIFYYRSYHNSQITGVDMHKEDLDGQKLACYPLINEQQFNIVNA</sequence>
<proteinExistence type="inferred from homology"/>
<comment type="pathway">
    <text evidence="1">Lipid metabolism; bile acid biosynthesis.</text>
</comment>
<comment type="similarity">
    <text evidence="2">Belongs to the peptidase C59 family.</text>
</comment>
<name>A0A7X9RJL6_9ENTE</name>
<evidence type="ECO:0000256" key="4">
    <source>
        <dbReference type="ARBA" id="ARBA00023098"/>
    </source>
</evidence>
<dbReference type="InterPro" id="IPR029055">
    <property type="entry name" value="Ntn_hydrolases_N"/>
</dbReference>
<dbReference type="Pfam" id="PF02275">
    <property type="entry name" value="CBAH"/>
    <property type="match status" value="1"/>
</dbReference>
<feature type="domain" description="Choloylglycine hydrolase/NAAA C-terminal" evidence="10">
    <location>
        <begin position="2"/>
        <end position="310"/>
    </location>
</feature>
<dbReference type="Proteomes" id="UP000588071">
    <property type="component" value="Unassembled WGS sequence"/>
</dbReference>
<evidence type="ECO:0000256" key="8">
    <source>
        <dbReference type="ARBA" id="ARBA00047285"/>
    </source>
</evidence>
<evidence type="ECO:0000256" key="3">
    <source>
        <dbReference type="ARBA" id="ARBA00022801"/>
    </source>
</evidence>
<dbReference type="NCBIfam" id="NF038245">
    <property type="entry name" value="bile_salt_hydro"/>
    <property type="match status" value="1"/>
</dbReference>
<gene>
    <name evidence="11" type="ORF">HF857_08620</name>
</gene>
<comment type="caution">
    <text evidence="11">The sequence shown here is derived from an EMBL/GenBank/DDBJ whole genome shotgun (WGS) entry which is preliminary data.</text>
</comment>
<dbReference type="Gene3D" id="3.60.60.10">
    <property type="entry name" value="Penicillin V Acylase, Chain A"/>
    <property type="match status" value="1"/>
</dbReference>
<dbReference type="PANTHER" id="PTHR35527:SF2">
    <property type="entry name" value="HYDROLASE"/>
    <property type="match status" value="1"/>
</dbReference>
<organism evidence="11 12">
    <name type="scientific">Enterococcus cecorum</name>
    <dbReference type="NCBI Taxonomy" id="44008"/>
    <lineage>
        <taxon>Bacteria</taxon>
        <taxon>Bacillati</taxon>
        <taxon>Bacillota</taxon>
        <taxon>Bacilli</taxon>
        <taxon>Lactobacillales</taxon>
        <taxon>Enterococcaceae</taxon>
        <taxon>Enterococcus</taxon>
    </lineage>
</organism>
<dbReference type="CDD" id="cd00542">
    <property type="entry name" value="Ntn_PVA"/>
    <property type="match status" value="1"/>
</dbReference>
<dbReference type="GO" id="GO:0006629">
    <property type="term" value="P:lipid metabolic process"/>
    <property type="evidence" value="ECO:0007669"/>
    <property type="project" value="UniProtKB-KW"/>
</dbReference>
<evidence type="ECO:0000256" key="2">
    <source>
        <dbReference type="ARBA" id="ARBA00006625"/>
    </source>
</evidence>
<dbReference type="EC" id="3.5.1.24" evidence="5"/>
<evidence type="ECO:0000313" key="11">
    <source>
        <dbReference type="EMBL" id="NME50280.1"/>
    </source>
</evidence>
<dbReference type="InterPro" id="IPR052193">
    <property type="entry name" value="Peptidase_C59"/>
</dbReference>
<keyword evidence="4" id="KW-0443">Lipid metabolism</keyword>
<comment type="catalytic activity">
    <reaction evidence="9">
        <text>taurodeoxycholate + H2O = deoxycholate + taurine</text>
        <dbReference type="Rhea" id="RHEA:47556"/>
        <dbReference type="ChEBI" id="CHEBI:15377"/>
        <dbReference type="ChEBI" id="CHEBI:23614"/>
        <dbReference type="ChEBI" id="CHEBI:36261"/>
        <dbReference type="ChEBI" id="CHEBI:507393"/>
    </reaction>
    <physiologicalReaction direction="left-to-right" evidence="9">
        <dbReference type="Rhea" id="RHEA:47557"/>
    </physiologicalReaction>
</comment>
<dbReference type="GO" id="GO:0045302">
    <property type="term" value="F:choloylglycine hydrolase activity"/>
    <property type="evidence" value="ECO:0007669"/>
    <property type="project" value="UniProtKB-EC"/>
</dbReference>
<dbReference type="EMBL" id="JABAFV010000014">
    <property type="protein sequence ID" value="NME50280.1"/>
    <property type="molecule type" value="Genomic_DNA"/>
</dbReference>
<dbReference type="RefSeq" id="WP_168931419.1">
    <property type="nucleotide sequence ID" value="NZ_JABAFV010000014.1"/>
</dbReference>
<reference evidence="11 12" key="1">
    <citation type="submission" date="2020-04" db="EMBL/GenBank/DDBJ databases">
        <authorList>
            <person name="Hitch T.C.A."/>
            <person name="Wylensek D."/>
            <person name="Clavel T."/>
        </authorList>
    </citation>
    <scope>NUCLEOTIDE SEQUENCE [LARGE SCALE GENOMIC DNA]</scope>
    <source>
        <strain evidence="11 12">WCA-380-WT-3C</strain>
    </source>
</reference>
<evidence type="ECO:0000313" key="12">
    <source>
        <dbReference type="Proteomes" id="UP000588071"/>
    </source>
</evidence>
<evidence type="ECO:0000256" key="5">
    <source>
        <dbReference type="ARBA" id="ARBA00044769"/>
    </source>
</evidence>
<keyword evidence="3 11" id="KW-0378">Hydrolase</keyword>